<evidence type="ECO:0000313" key="5">
    <source>
        <dbReference type="Proteomes" id="UP000831534"/>
    </source>
</evidence>
<dbReference type="AlphaFoldDB" id="A0ABD8B8F1"/>
<feature type="domain" description="AB hydrolase-1" evidence="3">
    <location>
        <begin position="66"/>
        <end position="289"/>
    </location>
</feature>
<dbReference type="InterPro" id="IPR050960">
    <property type="entry name" value="AB_hydrolase_4_sf"/>
</dbReference>
<dbReference type="PANTHER" id="PTHR10794">
    <property type="entry name" value="ABHYDROLASE DOMAIN-CONTAINING PROTEIN"/>
    <property type="match status" value="1"/>
</dbReference>
<feature type="active site" description="Charge relay system" evidence="2">
    <location>
        <position position="142"/>
    </location>
</feature>
<keyword evidence="5" id="KW-1185">Reference proteome</keyword>
<evidence type="ECO:0000259" key="3">
    <source>
        <dbReference type="Pfam" id="PF00561"/>
    </source>
</evidence>
<accession>A0ABD8B8F1</accession>
<dbReference type="InterPro" id="IPR012020">
    <property type="entry name" value="ABHD4"/>
</dbReference>
<dbReference type="GO" id="GO:0016787">
    <property type="term" value="F:hydrolase activity"/>
    <property type="evidence" value="ECO:0007669"/>
    <property type="project" value="UniProtKB-KW"/>
</dbReference>
<protein>
    <submittedName>
        <fullName evidence="4">YheT family hydrolase</fullName>
    </submittedName>
</protein>
<evidence type="ECO:0000256" key="1">
    <source>
        <dbReference type="ARBA" id="ARBA00010884"/>
    </source>
</evidence>
<comment type="similarity">
    <text evidence="1">Belongs to the AB hydrolase superfamily. AB hydrolase 4 family.</text>
</comment>
<keyword evidence="4" id="KW-0378">Hydrolase</keyword>
<feature type="active site" description="Charge relay system" evidence="2">
    <location>
        <position position="256"/>
    </location>
</feature>
<dbReference type="InterPro" id="IPR029058">
    <property type="entry name" value="AB_hydrolase_fold"/>
</dbReference>
<dbReference type="SUPFAM" id="SSF53474">
    <property type="entry name" value="alpha/beta-Hydrolases"/>
    <property type="match status" value="1"/>
</dbReference>
<evidence type="ECO:0000313" key="4">
    <source>
        <dbReference type="EMBL" id="XHH50292.1"/>
    </source>
</evidence>
<organism evidence="4 5">
    <name type="scientific">Conchiformibius kuhniae</name>
    <dbReference type="NCBI Taxonomy" id="211502"/>
    <lineage>
        <taxon>Bacteria</taxon>
        <taxon>Pseudomonadati</taxon>
        <taxon>Pseudomonadota</taxon>
        <taxon>Betaproteobacteria</taxon>
        <taxon>Neisseriales</taxon>
        <taxon>Neisseriaceae</taxon>
        <taxon>Conchiformibius</taxon>
    </lineage>
</organism>
<proteinExistence type="inferred from homology"/>
<dbReference type="Gene3D" id="3.40.50.1820">
    <property type="entry name" value="alpha/beta hydrolase"/>
    <property type="match status" value="1"/>
</dbReference>
<dbReference type="EMBL" id="CP091521">
    <property type="protein sequence ID" value="XHH50292.1"/>
    <property type="molecule type" value="Genomic_DNA"/>
</dbReference>
<evidence type="ECO:0000256" key="2">
    <source>
        <dbReference type="PIRSR" id="PIRSR005211-1"/>
    </source>
</evidence>
<dbReference type="Pfam" id="PF00561">
    <property type="entry name" value="Abhydrolase_1"/>
    <property type="match status" value="1"/>
</dbReference>
<name>A0ABD8B8F1_9NEIS</name>
<dbReference type="PIRSF" id="PIRSF005211">
    <property type="entry name" value="Ab_hydro_YheT"/>
    <property type="match status" value="1"/>
</dbReference>
<reference evidence="4 5" key="1">
    <citation type="journal article" date="2022" name="Res Sq">
        <title>Evolution of multicellular longitudinally dividing oral cavity symbionts (Neisseriaceae).</title>
        <authorList>
            <person name="Nyongesa S."/>
            <person name="Weber P."/>
            <person name="Bernet E."/>
            <person name="Pullido F."/>
            <person name="Nieckarz M."/>
            <person name="Delaby M."/>
            <person name="Nieves C."/>
            <person name="Viehboeck T."/>
            <person name="Krause N."/>
            <person name="Rivera-Millot A."/>
            <person name="Nakamura A."/>
            <person name="Vischer N."/>
            <person name="VanNieuwenhze M."/>
            <person name="Brun Y."/>
            <person name="Cava F."/>
            <person name="Bulgheresi S."/>
            <person name="Veyrier F."/>
        </authorList>
    </citation>
    <scope>NUCLEOTIDE SEQUENCE [LARGE SCALE GENOMIC DNA]</scope>
    <source>
        <strain evidence="4 5">17694</strain>
    </source>
</reference>
<feature type="active site" description="Charge relay system" evidence="2">
    <location>
        <position position="284"/>
    </location>
</feature>
<dbReference type="Proteomes" id="UP000831534">
    <property type="component" value="Chromosome"/>
</dbReference>
<dbReference type="RefSeq" id="WP_245571932.1">
    <property type="nucleotide sequence ID" value="NZ_CP091521.1"/>
</dbReference>
<dbReference type="InterPro" id="IPR000073">
    <property type="entry name" value="AB_hydrolase_1"/>
</dbReference>
<gene>
    <name evidence="4" type="ORF">LVJ77_11100</name>
</gene>
<dbReference type="PANTHER" id="PTHR10794:SF94">
    <property type="entry name" value="ESTERASE YHET-RELATED"/>
    <property type="match status" value="1"/>
</dbReference>
<sequence length="315" mass="34230">MAGQGGAFVAPPFVSPRWLCGGHAQTLYAKALQPPLPAYRRELIADSYGEDLAAYDFVDAKQDDAPLVVLFHGLEGSSRSHYAAALMHAVAAHGWHGVVAHFRSCGGVRARRTYHSGDTREIAHMLAVLQHRYPRLYAVGVSLGGNALAKYLGEQGENAVPHAAAVVSAPLDLPNAAAALERGLSRLLYAPYFLHTLRRKVPQPPQRCRSLGEFDRAYTAPMHGFADEQDYYARCAAKPYLPHIARPTLIVNAQNDPFLPAEFLPTAADVSAQVHLLQPENGGHCGFVSGEGRGHLRWLPETVLRFFEAARASAV</sequence>
<dbReference type="KEGG" id="ckh:LVJ77_11100"/>